<dbReference type="KEGG" id="bhc:JFL75_09880"/>
<evidence type="ECO:0000313" key="6">
    <source>
        <dbReference type="Proteomes" id="UP000595917"/>
    </source>
</evidence>
<dbReference type="InterPro" id="IPR027417">
    <property type="entry name" value="P-loop_NTPase"/>
</dbReference>
<accession>A0A7T8BCJ6</accession>
<keyword evidence="6" id="KW-1185">Reference proteome</keyword>
<protein>
    <submittedName>
        <fullName evidence="5">ABC transporter ATP-binding protein</fullName>
    </submittedName>
</protein>
<dbReference type="PROSITE" id="PS00211">
    <property type="entry name" value="ABC_TRANSPORTER_1"/>
    <property type="match status" value="2"/>
</dbReference>
<keyword evidence="1" id="KW-0813">Transport</keyword>
<gene>
    <name evidence="5" type="ORF">JFL75_09880</name>
</gene>
<dbReference type="InterPro" id="IPR017871">
    <property type="entry name" value="ABC_transporter-like_CS"/>
</dbReference>
<dbReference type="Pfam" id="PF00005">
    <property type="entry name" value="ABC_tran"/>
    <property type="match status" value="2"/>
</dbReference>
<dbReference type="GO" id="GO:0005524">
    <property type="term" value="F:ATP binding"/>
    <property type="evidence" value="ECO:0007669"/>
    <property type="project" value="UniProtKB-KW"/>
</dbReference>
<dbReference type="Pfam" id="PF08352">
    <property type="entry name" value="oligo_HPY"/>
    <property type="match status" value="2"/>
</dbReference>
<dbReference type="PROSITE" id="PS50893">
    <property type="entry name" value="ABC_TRANSPORTER_2"/>
    <property type="match status" value="2"/>
</dbReference>
<dbReference type="EMBL" id="CP067089">
    <property type="protein sequence ID" value="QQO11195.1"/>
    <property type="molecule type" value="Genomic_DNA"/>
</dbReference>
<dbReference type="GO" id="GO:0016887">
    <property type="term" value="F:ATP hydrolysis activity"/>
    <property type="evidence" value="ECO:0007669"/>
    <property type="project" value="InterPro"/>
</dbReference>
<sequence length="533" mass="59196">MNQGHLVEYRGFRAAFGSGESAREVIHGIDFHIDEHETFALVGESGSGKTVSAQALMRLLSEEWIRYPGGEILFQGRNVLAMNSGELEAMRGKEMGMIFQEPMTSLNPLHRIEKQLAESLFLHQGLSAAAARPVVLDWLSRVGLRDAERRLGAYPHELSGGERQRVMIALALINKPKLLIADEPTTALDVTIQAQILALIRELQRELGMAVLFITHDLGIVRSMADRVAVMRDGNIIETGTTGEIFRSPRESYTKLLISSDTGGESPVPDDSAPVLAEVRDMKVYYPVKKGFLRRVTGYIKAVDGVDFTLRKGQTLGLVGESGSGKTTLGKAILRLEKSSGTIILDGREIQNLSEKELRPLRHKMQIIFQDPYGSLSPRMTVEDIVGEGLLIHGIGTKEERKEKVISALGEVGMGDEDFLARYPNEFSGGQRQRIALARSLVLEPELLVLDEPTSSLDRTIQFQVVSLLKELQERRGLSYIFISHDLRVVRSLCHYILIMKDGKAVEAGPAEEIMRNPKEPYTQELLRTAFGE</sequence>
<evidence type="ECO:0000256" key="1">
    <source>
        <dbReference type="ARBA" id="ARBA00022448"/>
    </source>
</evidence>
<organism evidence="5 6">
    <name type="scientific">Breznakiella homolactica</name>
    <dbReference type="NCBI Taxonomy" id="2798577"/>
    <lineage>
        <taxon>Bacteria</taxon>
        <taxon>Pseudomonadati</taxon>
        <taxon>Spirochaetota</taxon>
        <taxon>Spirochaetia</taxon>
        <taxon>Spirochaetales</taxon>
        <taxon>Breznakiellaceae</taxon>
        <taxon>Breznakiella</taxon>
    </lineage>
</organism>
<proteinExistence type="predicted"/>
<reference evidence="5" key="1">
    <citation type="submission" date="2021-01" db="EMBL/GenBank/DDBJ databases">
        <title>Description of Breznakiella homolactica.</title>
        <authorList>
            <person name="Song Y."/>
            <person name="Brune A."/>
        </authorList>
    </citation>
    <scope>NUCLEOTIDE SEQUENCE</scope>
    <source>
        <strain evidence="5">RmG30</strain>
    </source>
</reference>
<dbReference type="SUPFAM" id="SSF52540">
    <property type="entry name" value="P-loop containing nucleoside triphosphate hydrolases"/>
    <property type="match status" value="2"/>
</dbReference>
<dbReference type="Proteomes" id="UP000595917">
    <property type="component" value="Chromosome"/>
</dbReference>
<dbReference type="GO" id="GO:0015833">
    <property type="term" value="P:peptide transport"/>
    <property type="evidence" value="ECO:0007669"/>
    <property type="project" value="InterPro"/>
</dbReference>
<dbReference type="NCBIfam" id="NF008453">
    <property type="entry name" value="PRK11308.1"/>
    <property type="match status" value="2"/>
</dbReference>
<feature type="domain" description="ABC transporter" evidence="4">
    <location>
        <begin position="279"/>
        <end position="527"/>
    </location>
</feature>
<dbReference type="InterPro" id="IPR003439">
    <property type="entry name" value="ABC_transporter-like_ATP-bd"/>
</dbReference>
<evidence type="ECO:0000256" key="3">
    <source>
        <dbReference type="ARBA" id="ARBA00022840"/>
    </source>
</evidence>
<dbReference type="NCBIfam" id="NF007739">
    <property type="entry name" value="PRK10419.1"/>
    <property type="match status" value="2"/>
</dbReference>
<evidence type="ECO:0000313" key="5">
    <source>
        <dbReference type="EMBL" id="QQO11195.1"/>
    </source>
</evidence>
<dbReference type="AlphaFoldDB" id="A0A7T8BCJ6"/>
<evidence type="ECO:0000256" key="2">
    <source>
        <dbReference type="ARBA" id="ARBA00022741"/>
    </source>
</evidence>
<dbReference type="GO" id="GO:0055085">
    <property type="term" value="P:transmembrane transport"/>
    <property type="evidence" value="ECO:0007669"/>
    <property type="project" value="UniProtKB-ARBA"/>
</dbReference>
<dbReference type="Gene3D" id="3.40.50.300">
    <property type="entry name" value="P-loop containing nucleotide triphosphate hydrolases"/>
    <property type="match status" value="2"/>
</dbReference>
<name>A0A7T8BCJ6_9SPIR</name>
<dbReference type="InterPro" id="IPR013563">
    <property type="entry name" value="Oligopep_ABC_C"/>
</dbReference>
<dbReference type="InterPro" id="IPR003593">
    <property type="entry name" value="AAA+_ATPase"/>
</dbReference>
<dbReference type="SMART" id="SM00382">
    <property type="entry name" value="AAA"/>
    <property type="match status" value="2"/>
</dbReference>
<keyword evidence="3 5" id="KW-0067">ATP-binding</keyword>
<keyword evidence="2" id="KW-0547">Nucleotide-binding</keyword>
<dbReference type="PANTHER" id="PTHR43776:SF8">
    <property type="entry name" value="ABC TRANSPORTER, ATP-BINDING PROTEIN"/>
    <property type="match status" value="1"/>
</dbReference>
<dbReference type="PANTHER" id="PTHR43776">
    <property type="entry name" value="TRANSPORT ATP-BINDING PROTEIN"/>
    <property type="match status" value="1"/>
</dbReference>
<dbReference type="CDD" id="cd03257">
    <property type="entry name" value="ABC_NikE_OppD_transporters"/>
    <property type="match status" value="2"/>
</dbReference>
<evidence type="ECO:0000259" key="4">
    <source>
        <dbReference type="PROSITE" id="PS50893"/>
    </source>
</evidence>
<feature type="domain" description="ABC transporter" evidence="4">
    <location>
        <begin position="7"/>
        <end position="258"/>
    </location>
</feature>
<dbReference type="InterPro" id="IPR050319">
    <property type="entry name" value="ABC_transp_ATP-bind"/>
</dbReference>
<dbReference type="FunFam" id="3.40.50.300:FF:000016">
    <property type="entry name" value="Oligopeptide ABC transporter ATP-binding component"/>
    <property type="match status" value="2"/>
</dbReference>
<dbReference type="RefSeq" id="WP_215628504.1">
    <property type="nucleotide sequence ID" value="NZ_CP067089.2"/>
</dbReference>